<accession>A0ABM9SDE3</accession>
<dbReference type="InterPro" id="IPR042099">
    <property type="entry name" value="ANL_N_sf"/>
</dbReference>
<dbReference type="InterPro" id="IPR045851">
    <property type="entry name" value="AMP-bd_C_sf"/>
</dbReference>
<sequence length="448" mass="48612">MIPAGADREFRDSGLAFRPGEEIAAAQEALLRRHLSYLARHSPFYRERFAAAGVDPAQIRTLADLAALPLTGKDDLAARSADFLCVDQREIVDLCLTSGTTGRPVALPQTARDLARVGYNEELSFRAAGLGEGDRVLIAAAMDRCFMAGLAYFIGLTRLGCLAIRGGSSSIPALAELVRDHRPTAMVGVPTLLLRLAEHLRSEGIDPAGLAVQRLICIGEPVRRADLALSVLGVRLRESWGAAVYGTYASTEMATAFSDCAAGRGGHLAPELIVVEILDEQGRVLPPGQPGEVVATPLQVSGMPLLRFRTGDIAVLHDEPCPCGRNTWRLGPVLGRRAQMLKYRGTTLFPPAIFGVLEELEGVRGYYLEVFDEFELSDRVRVVVGSADPSVKAEAVAARIAARIRVKPEVLVVSPEQVLRKTLQQDKRKPVTFFDYRGTDRKGQDDHV</sequence>
<keyword evidence="2" id="KW-0436">Ligase</keyword>
<gene>
    <name evidence="2" type="ORF">DESUT3_02530</name>
</gene>
<protein>
    <submittedName>
        <fullName evidence="2">Phenylacetate--CoA ligase</fullName>
    </submittedName>
</protein>
<evidence type="ECO:0000259" key="1">
    <source>
        <dbReference type="Pfam" id="PF00501"/>
    </source>
</evidence>
<keyword evidence="3" id="KW-1185">Reference proteome</keyword>
<dbReference type="PANTHER" id="PTHR43845:SF1">
    <property type="entry name" value="BLR5969 PROTEIN"/>
    <property type="match status" value="1"/>
</dbReference>
<reference evidence="2 3" key="1">
    <citation type="journal article" date="2016" name="C (Basel)">
        <title>Selective Growth of and Electricity Production by Marine Exoelectrogenic Bacteria in Self-Aggregated Hydrogel of Microbially Reduced Graphene Oxide.</title>
        <authorList>
            <person name="Yoshida N."/>
            <person name="Goto Y."/>
            <person name="Miyata Y."/>
        </authorList>
    </citation>
    <scope>NUCLEOTIDE SEQUENCE [LARGE SCALE GENOMIC DNA]</scope>
    <source>
        <strain evidence="2 3">NIT-T3</strain>
    </source>
</reference>
<dbReference type="InterPro" id="IPR000873">
    <property type="entry name" value="AMP-dep_synth/lig_dom"/>
</dbReference>
<dbReference type="GO" id="GO:0016874">
    <property type="term" value="F:ligase activity"/>
    <property type="evidence" value="ECO:0007669"/>
    <property type="project" value="UniProtKB-KW"/>
</dbReference>
<evidence type="ECO:0000313" key="2">
    <source>
        <dbReference type="EMBL" id="BCR03184.1"/>
    </source>
</evidence>
<dbReference type="SUPFAM" id="SSF56801">
    <property type="entry name" value="Acetyl-CoA synthetase-like"/>
    <property type="match status" value="1"/>
</dbReference>
<dbReference type="Gene3D" id="3.40.50.12780">
    <property type="entry name" value="N-terminal domain of ligase-like"/>
    <property type="match status" value="1"/>
</dbReference>
<dbReference type="EMBL" id="AP024355">
    <property type="protein sequence ID" value="BCR03184.1"/>
    <property type="molecule type" value="Genomic_DNA"/>
</dbReference>
<reference evidence="2 3" key="2">
    <citation type="journal article" date="2021" name="Int. J. Syst. Evol. Microbiol.">
        <title>Isolation and Polyphasic Characterization of Desulfuromonas versatilis sp. Nov., an Electrogenic Bacteria Capable of Versatile Metabolism Isolated from a Graphene Oxide-Reducing Enrichment Culture.</title>
        <authorList>
            <person name="Xie L."/>
            <person name="Yoshida N."/>
            <person name="Ishii S."/>
            <person name="Meng L."/>
        </authorList>
    </citation>
    <scope>NUCLEOTIDE SEQUENCE [LARGE SCALE GENOMIC DNA]</scope>
    <source>
        <strain evidence="2 3">NIT-T3</strain>
    </source>
</reference>
<proteinExistence type="predicted"/>
<evidence type="ECO:0000313" key="3">
    <source>
        <dbReference type="Proteomes" id="UP001319827"/>
    </source>
</evidence>
<dbReference type="PANTHER" id="PTHR43845">
    <property type="entry name" value="BLR5969 PROTEIN"/>
    <property type="match status" value="1"/>
</dbReference>
<dbReference type="Gene3D" id="3.30.300.30">
    <property type="match status" value="1"/>
</dbReference>
<feature type="domain" description="AMP-dependent synthetase/ligase" evidence="1">
    <location>
        <begin position="85"/>
        <end position="295"/>
    </location>
</feature>
<dbReference type="Pfam" id="PF00501">
    <property type="entry name" value="AMP-binding"/>
    <property type="match status" value="1"/>
</dbReference>
<name>A0ABM9SDE3_9BACT</name>
<dbReference type="Proteomes" id="UP001319827">
    <property type="component" value="Chromosome"/>
</dbReference>
<organism evidence="2 3">
    <name type="scientific">Desulfuromonas versatilis</name>
    <dbReference type="NCBI Taxonomy" id="2802975"/>
    <lineage>
        <taxon>Bacteria</taxon>
        <taxon>Pseudomonadati</taxon>
        <taxon>Thermodesulfobacteriota</taxon>
        <taxon>Desulfuromonadia</taxon>
        <taxon>Desulfuromonadales</taxon>
        <taxon>Desulfuromonadaceae</taxon>
        <taxon>Desulfuromonas</taxon>
    </lineage>
</organism>
<dbReference type="RefSeq" id="WP_221250661.1">
    <property type="nucleotide sequence ID" value="NZ_AP024355.1"/>
</dbReference>